<feature type="transmembrane region" description="Helical" evidence="1">
    <location>
        <begin position="58"/>
        <end position="76"/>
    </location>
</feature>
<comment type="caution">
    <text evidence="2">The sequence shown here is derived from an EMBL/GenBank/DDBJ whole genome shotgun (WGS) entry which is preliminary data.</text>
</comment>
<proteinExistence type="predicted"/>
<name>A0A419TC25_9FIRM</name>
<gene>
    <name evidence="2" type="ORF">BET01_01135</name>
</gene>
<dbReference type="CDD" id="cd21809">
    <property type="entry name" value="ABC-2_lan_permease-like"/>
    <property type="match status" value="1"/>
</dbReference>
<organism evidence="2 3">
    <name type="scientific">Lacrimispora algidixylanolytica</name>
    <dbReference type="NCBI Taxonomy" id="94868"/>
    <lineage>
        <taxon>Bacteria</taxon>
        <taxon>Bacillati</taxon>
        <taxon>Bacillota</taxon>
        <taxon>Clostridia</taxon>
        <taxon>Lachnospirales</taxon>
        <taxon>Lachnospiraceae</taxon>
        <taxon>Lacrimispora</taxon>
    </lineage>
</organism>
<feature type="transmembrane region" description="Helical" evidence="1">
    <location>
        <begin position="143"/>
        <end position="163"/>
    </location>
</feature>
<dbReference type="EMBL" id="MCIA01000001">
    <property type="protein sequence ID" value="RKD34987.1"/>
    <property type="molecule type" value="Genomic_DNA"/>
</dbReference>
<feature type="transmembrane region" description="Helical" evidence="1">
    <location>
        <begin position="215"/>
        <end position="236"/>
    </location>
</feature>
<feature type="transmembrane region" description="Helical" evidence="1">
    <location>
        <begin position="97"/>
        <end position="123"/>
    </location>
</feature>
<keyword evidence="1" id="KW-1133">Transmembrane helix</keyword>
<accession>A0A419TC25</accession>
<dbReference type="Pfam" id="PF12730">
    <property type="entry name" value="ABC2_membrane_4"/>
    <property type="match status" value="1"/>
</dbReference>
<dbReference type="OrthoDB" id="9781996at2"/>
<dbReference type="AlphaFoldDB" id="A0A419TC25"/>
<dbReference type="RefSeq" id="WP_120194923.1">
    <property type="nucleotide sequence ID" value="NZ_MCIA01000001.1"/>
</dbReference>
<evidence type="ECO:0000313" key="3">
    <source>
        <dbReference type="Proteomes" id="UP000284277"/>
    </source>
</evidence>
<feature type="transmembrane region" description="Helical" evidence="1">
    <location>
        <begin position="20"/>
        <end position="38"/>
    </location>
</feature>
<feature type="transmembrane region" description="Helical" evidence="1">
    <location>
        <begin position="170"/>
        <end position="195"/>
    </location>
</feature>
<reference evidence="2 3" key="1">
    <citation type="submission" date="2016-08" db="EMBL/GenBank/DDBJ databases">
        <title>A new outlook on sporulation: Clostridium algidixylanolyticum.</title>
        <authorList>
            <person name="Poppleton D.I."/>
            <person name="Gribaldo S."/>
        </authorList>
    </citation>
    <scope>NUCLEOTIDE SEQUENCE [LARGE SCALE GENOMIC DNA]</scope>
    <source>
        <strain evidence="2 3">SPL73</strain>
    </source>
</reference>
<evidence type="ECO:0000313" key="2">
    <source>
        <dbReference type="EMBL" id="RKD34987.1"/>
    </source>
</evidence>
<dbReference type="Proteomes" id="UP000284277">
    <property type="component" value="Unassembled WGS sequence"/>
</dbReference>
<sequence>MLLKTIRAEQMKLKRSPVWLAFFFLPILPAIMGTFNYVQNINILDNYWYSLWTQHTLFTCYFFLPPTIGVYCSYLCRLEHTNHNWNSVMTLPVPIPYIYLSKLFTASVMVIATQVWVGILFIICGKLSNLPGPVPPELFEWLAYGMVGGIVICGVQLCLSLMIRSFAVPVGIAMIGGIGGVAALSKGAGAFYPYTLMSIGMRANSPGGPMICTPGQLLLSSAVFLVAFTGIAVLWLRNKDVMAS</sequence>
<protein>
    <submittedName>
        <fullName evidence="2">Multidrug ABC transporter permease</fullName>
    </submittedName>
</protein>
<keyword evidence="1" id="KW-0472">Membrane</keyword>
<evidence type="ECO:0000256" key="1">
    <source>
        <dbReference type="SAM" id="Phobius"/>
    </source>
</evidence>
<keyword evidence="1" id="KW-0812">Transmembrane</keyword>
<keyword evidence="3" id="KW-1185">Reference proteome</keyword>